<keyword evidence="3" id="KW-1185">Reference proteome</keyword>
<evidence type="ECO:0000256" key="1">
    <source>
        <dbReference type="SAM" id="MobiDB-lite"/>
    </source>
</evidence>
<comment type="caution">
    <text evidence="2">The sequence shown here is derived from an EMBL/GenBank/DDBJ whole genome shotgun (WGS) entry which is preliminary data.</text>
</comment>
<evidence type="ECO:0000313" key="3">
    <source>
        <dbReference type="Proteomes" id="UP001281761"/>
    </source>
</evidence>
<feature type="region of interest" description="Disordered" evidence="1">
    <location>
        <begin position="85"/>
        <end position="228"/>
    </location>
</feature>
<reference evidence="2 3" key="1">
    <citation type="journal article" date="2022" name="bioRxiv">
        <title>Genomics of Preaxostyla Flagellates Illuminates Evolutionary Transitions and the Path Towards Mitochondrial Loss.</title>
        <authorList>
            <person name="Novak L.V.F."/>
            <person name="Treitli S.C."/>
            <person name="Pyrih J."/>
            <person name="Halakuc P."/>
            <person name="Pipaliya S.V."/>
            <person name="Vacek V."/>
            <person name="Brzon O."/>
            <person name="Soukal P."/>
            <person name="Eme L."/>
            <person name="Dacks J.B."/>
            <person name="Karnkowska A."/>
            <person name="Elias M."/>
            <person name="Hampl V."/>
        </authorList>
    </citation>
    <scope>NUCLEOTIDE SEQUENCE [LARGE SCALE GENOMIC DNA]</scope>
    <source>
        <strain evidence="2">NAU3</strain>
        <tissue evidence="2">Gut</tissue>
    </source>
</reference>
<evidence type="ECO:0000313" key="2">
    <source>
        <dbReference type="EMBL" id="KAK2951576.1"/>
    </source>
</evidence>
<feature type="compositionally biased region" description="Acidic residues" evidence="1">
    <location>
        <begin position="208"/>
        <end position="227"/>
    </location>
</feature>
<feature type="compositionally biased region" description="Polar residues" evidence="1">
    <location>
        <begin position="180"/>
        <end position="190"/>
    </location>
</feature>
<sequence length="296" mass="33505">MSRIPIKSFKPKKPVTDWDSEEGQRKLAEMRAALRKNIPVSKPKARKPAVTKNGVTKVEIKRNTQPMKHYEQESLDSYVKLLAKPALPPSSKKPSQGPKVSTSQLYDLDSLLAANSRTEKAKAAPREPVQPPKKHGFVRPDVRLSNQQKERFRDTMKKSKPALPDSITRVPRSQDLFGTAPSSTILTTTPLRPPQAHPKPVHRRPIEESEEDSNFDDVDDDSMDDFIDDRHYRATPPVRQPSPTLSDATLRAIFIPKRTYIDDGEAAVSSGRQIMSEERMSSILSRREETMDRLNH</sequence>
<accession>A0ABQ9XGJ2</accession>
<dbReference type="Proteomes" id="UP001281761">
    <property type="component" value="Unassembled WGS sequence"/>
</dbReference>
<feature type="compositionally biased region" description="Low complexity" evidence="1">
    <location>
        <begin position="85"/>
        <end position="101"/>
    </location>
</feature>
<gene>
    <name evidence="2" type="ORF">BLNAU_13460</name>
</gene>
<organism evidence="2 3">
    <name type="scientific">Blattamonas nauphoetae</name>
    <dbReference type="NCBI Taxonomy" id="2049346"/>
    <lineage>
        <taxon>Eukaryota</taxon>
        <taxon>Metamonada</taxon>
        <taxon>Preaxostyla</taxon>
        <taxon>Oxymonadida</taxon>
        <taxon>Blattamonas</taxon>
    </lineage>
</organism>
<name>A0ABQ9XGJ2_9EUKA</name>
<feature type="compositionally biased region" description="Basic and acidic residues" evidence="1">
    <location>
        <begin position="138"/>
        <end position="157"/>
    </location>
</feature>
<feature type="region of interest" description="Disordered" evidence="1">
    <location>
        <begin position="1"/>
        <end position="22"/>
    </location>
</feature>
<dbReference type="EMBL" id="JARBJD010000116">
    <property type="protein sequence ID" value="KAK2951576.1"/>
    <property type="molecule type" value="Genomic_DNA"/>
</dbReference>
<protein>
    <submittedName>
        <fullName evidence="2">Uncharacterized protein</fullName>
    </submittedName>
</protein>
<proteinExistence type="predicted"/>